<name>A0A1B6L425_9HEMI</name>
<dbReference type="Gene3D" id="3.90.1300.10">
    <property type="entry name" value="Amidase signature (AS) domain"/>
    <property type="match status" value="1"/>
</dbReference>
<keyword evidence="3" id="KW-0472">Membrane</keyword>
<dbReference type="PANTHER" id="PTHR43372:SF3">
    <property type="entry name" value="AT07710P-RELATED"/>
    <property type="match status" value="1"/>
</dbReference>
<accession>A0A1B6L425</accession>
<dbReference type="InterPro" id="IPR052739">
    <property type="entry name" value="FAAH2"/>
</dbReference>
<dbReference type="GO" id="GO:0012505">
    <property type="term" value="C:endomembrane system"/>
    <property type="evidence" value="ECO:0007669"/>
    <property type="project" value="TreeGrafter"/>
</dbReference>
<dbReference type="InterPro" id="IPR036928">
    <property type="entry name" value="AS_sf"/>
</dbReference>
<evidence type="ECO:0000256" key="2">
    <source>
        <dbReference type="PIRSR" id="PIRSR001221-1"/>
    </source>
</evidence>
<evidence type="ECO:0000256" key="1">
    <source>
        <dbReference type="ARBA" id="ARBA00009199"/>
    </source>
</evidence>
<dbReference type="InterPro" id="IPR020556">
    <property type="entry name" value="Amidase_CS"/>
</dbReference>
<sequence>PPPRDKNMEILLRSVGALEILLCWLTAPIYFLLHLRRARTVPPVDNPILLQSATELARKIRTEEYSSEQVVRAFILRCREVNPVLNAVVEDRYVQALSEAHSVDQMINNREKTVEEMERDTPFLGVPFTVKESIGVKGMSQSVGSLPRRGVKAASDGTSVANLRRAGAIPIAVTNTPELCLCWESTNLITGCTNNPYDTRRTPGGSSGGEAALLSSGASVLGVASDIAGSIRLPAAFTGVFGHKPTPGYVSLNGHYPNSPDENFNKFLVVGPMVRYVQDLKPLFKIMAGEKAAMLNLDEEINMKKLRVMYRTDLGESMVMIPTDEEIKKAVEDSADHFRTKYGCHVEMPHIEEFSDTVEISSSVFFSMDGVPDLMALSSSDDPKAKKNLFFEIIKGLFGLSEFSLPGLIFTVIYNCSGLVPASRRQKYKLMHQDLKKKLTDMLGDDGVFILPTHPIPAYYHGQFTMKTAGVGFTMIFNTLEMPATHVPIGLNKDGLPIGVQVVAGPRQDRLCLAVAQELGQKFGGWVPAP</sequence>
<dbReference type="EMBL" id="GEBQ01021485">
    <property type="protein sequence ID" value="JAT18492.1"/>
    <property type="molecule type" value="Transcribed_RNA"/>
</dbReference>
<gene>
    <name evidence="5" type="ORF">g.42040</name>
</gene>
<dbReference type="InterPro" id="IPR023631">
    <property type="entry name" value="Amidase_dom"/>
</dbReference>
<keyword evidence="3" id="KW-1133">Transmembrane helix</keyword>
<dbReference type="PIRSF" id="PIRSF001221">
    <property type="entry name" value="Amidase_fungi"/>
    <property type="match status" value="1"/>
</dbReference>
<feature type="active site" description="Charge relay system" evidence="2">
    <location>
        <position position="131"/>
    </location>
</feature>
<organism evidence="5">
    <name type="scientific">Graphocephala atropunctata</name>
    <dbReference type="NCBI Taxonomy" id="36148"/>
    <lineage>
        <taxon>Eukaryota</taxon>
        <taxon>Metazoa</taxon>
        <taxon>Ecdysozoa</taxon>
        <taxon>Arthropoda</taxon>
        <taxon>Hexapoda</taxon>
        <taxon>Insecta</taxon>
        <taxon>Pterygota</taxon>
        <taxon>Neoptera</taxon>
        <taxon>Paraneoptera</taxon>
        <taxon>Hemiptera</taxon>
        <taxon>Auchenorrhyncha</taxon>
        <taxon>Membracoidea</taxon>
        <taxon>Cicadellidae</taxon>
        <taxon>Cicadellinae</taxon>
        <taxon>Cicadellini</taxon>
        <taxon>Graphocephala</taxon>
    </lineage>
</organism>
<reference evidence="5" key="1">
    <citation type="submission" date="2015-11" db="EMBL/GenBank/DDBJ databases">
        <title>De novo transcriptome assembly of four potential Pierce s Disease insect vectors from Arizona vineyards.</title>
        <authorList>
            <person name="Tassone E.E."/>
        </authorList>
    </citation>
    <scope>NUCLEOTIDE SEQUENCE</scope>
</reference>
<evidence type="ECO:0000259" key="4">
    <source>
        <dbReference type="Pfam" id="PF01425"/>
    </source>
</evidence>
<comment type="similarity">
    <text evidence="1">Belongs to the amidase family.</text>
</comment>
<evidence type="ECO:0000313" key="5">
    <source>
        <dbReference type="EMBL" id="JAT18492.1"/>
    </source>
</evidence>
<keyword evidence="3" id="KW-0812">Transmembrane</keyword>
<evidence type="ECO:0000256" key="3">
    <source>
        <dbReference type="SAM" id="Phobius"/>
    </source>
</evidence>
<dbReference type="SUPFAM" id="SSF75304">
    <property type="entry name" value="Amidase signature (AS) enzymes"/>
    <property type="match status" value="1"/>
</dbReference>
<dbReference type="AlphaFoldDB" id="A0A1B6L425"/>
<feature type="transmembrane region" description="Helical" evidence="3">
    <location>
        <begin position="12"/>
        <end position="33"/>
    </location>
</feature>
<feature type="non-terminal residue" evidence="5">
    <location>
        <position position="1"/>
    </location>
</feature>
<feature type="active site" description="Charge relay system" evidence="2">
    <location>
        <position position="206"/>
    </location>
</feature>
<dbReference type="PROSITE" id="PS00571">
    <property type="entry name" value="AMIDASES"/>
    <property type="match status" value="1"/>
</dbReference>
<dbReference type="PANTHER" id="PTHR43372">
    <property type="entry name" value="FATTY-ACID AMIDE HYDROLASE"/>
    <property type="match status" value="1"/>
</dbReference>
<feature type="domain" description="Amidase" evidence="4">
    <location>
        <begin position="70"/>
        <end position="513"/>
    </location>
</feature>
<feature type="active site" description="Acyl-ester intermediate" evidence="2">
    <location>
        <position position="230"/>
    </location>
</feature>
<proteinExistence type="inferred from homology"/>
<dbReference type="Pfam" id="PF01425">
    <property type="entry name" value="Amidase"/>
    <property type="match status" value="1"/>
</dbReference>
<protein>
    <recommendedName>
        <fullName evidence="4">Amidase domain-containing protein</fullName>
    </recommendedName>
</protein>